<proteinExistence type="predicted"/>
<accession>A0A9X2E352</accession>
<dbReference type="SUPFAM" id="SSF51905">
    <property type="entry name" value="FAD/NAD(P)-binding domain"/>
    <property type="match status" value="1"/>
</dbReference>
<keyword evidence="1" id="KW-0560">Oxidoreductase</keyword>
<evidence type="ECO:0000256" key="1">
    <source>
        <dbReference type="ARBA" id="ARBA00023002"/>
    </source>
</evidence>
<dbReference type="Proteomes" id="UP001139157">
    <property type="component" value="Unassembled WGS sequence"/>
</dbReference>
<dbReference type="Pfam" id="PF01494">
    <property type="entry name" value="FAD_binding_3"/>
    <property type="match status" value="2"/>
</dbReference>
<sequence length="381" mass="40790">MRAIVVGGGIGGLAAASGLARLGWEVRVFERAGVVGEVGSGLSLWPNGLRALDALGVGERVRGRGLPEMAGGIRDPRGRWLSRIDTAEFERRYGSLVMIHRADLFDILAAALPAGALRLGITVRSVIDDERGATVEHSAGADSADLVIGADGIRSAVRSAVWPRALRPRYCGYTTWRVVTRPVTGIASGGESWGRGERFGIAPLIDGRLYLFAAANAPAGGRAAGGEFEELRRRFGSWHDPVPRLLDAVDPDSVLRHDIYDLPDLPSFVRRRVALLGDAAHAMTPNLGQGANQALEDAATLTALLRDRPVDAGLAAYDRLRRPRAQAIARRSRRVGVVAQWSHPFATFLRDSAIRLVPPALALRGVGPTASWRPELPATCP</sequence>
<dbReference type="AlphaFoldDB" id="A0A9X2E352"/>
<dbReference type="PRINTS" id="PR00420">
    <property type="entry name" value="RNGMNOXGNASE"/>
</dbReference>
<protein>
    <submittedName>
        <fullName evidence="4">FAD-dependent monooxygenase</fullName>
    </submittedName>
</protein>
<dbReference type="Gene3D" id="3.50.50.60">
    <property type="entry name" value="FAD/NAD(P)-binding domain"/>
    <property type="match status" value="1"/>
</dbReference>
<comment type="caution">
    <text evidence="4">The sequence shown here is derived from an EMBL/GenBank/DDBJ whole genome shotgun (WGS) entry which is preliminary data.</text>
</comment>
<dbReference type="GO" id="GO:0071949">
    <property type="term" value="F:FAD binding"/>
    <property type="evidence" value="ECO:0007669"/>
    <property type="project" value="InterPro"/>
</dbReference>
<dbReference type="PANTHER" id="PTHR13789:SF309">
    <property type="entry name" value="PUTATIVE (AFU_ORTHOLOGUE AFUA_6G14510)-RELATED"/>
    <property type="match status" value="1"/>
</dbReference>
<feature type="domain" description="FAD-binding" evidence="3">
    <location>
        <begin position="3"/>
        <end position="161"/>
    </location>
</feature>
<dbReference type="EMBL" id="JAMRXG010000003">
    <property type="protein sequence ID" value="MCM6773267.1"/>
    <property type="molecule type" value="Genomic_DNA"/>
</dbReference>
<keyword evidence="2 4" id="KW-0503">Monooxygenase</keyword>
<keyword evidence="5" id="KW-1185">Reference proteome</keyword>
<dbReference type="RefSeq" id="WP_251910317.1">
    <property type="nucleotide sequence ID" value="NZ_JAMRXG010000003.1"/>
</dbReference>
<evidence type="ECO:0000259" key="3">
    <source>
        <dbReference type="Pfam" id="PF01494"/>
    </source>
</evidence>
<dbReference type="InterPro" id="IPR050493">
    <property type="entry name" value="FAD-dep_Monooxygenase_BioMet"/>
</dbReference>
<evidence type="ECO:0000313" key="4">
    <source>
        <dbReference type="EMBL" id="MCM6773267.1"/>
    </source>
</evidence>
<reference evidence="4" key="1">
    <citation type="submission" date="2022-06" db="EMBL/GenBank/DDBJ databases">
        <title>Novel species in genus nocardia.</title>
        <authorList>
            <person name="Li F."/>
        </authorList>
    </citation>
    <scope>NUCLEOTIDE SEQUENCE</scope>
    <source>
        <strain evidence="4">CDC141</strain>
    </source>
</reference>
<gene>
    <name evidence="4" type="ORF">NDR86_07265</name>
</gene>
<evidence type="ECO:0000313" key="5">
    <source>
        <dbReference type="Proteomes" id="UP001139157"/>
    </source>
</evidence>
<name>A0A9X2E352_9NOCA</name>
<dbReference type="InterPro" id="IPR002938">
    <property type="entry name" value="FAD-bd"/>
</dbReference>
<dbReference type="GO" id="GO:0004497">
    <property type="term" value="F:monooxygenase activity"/>
    <property type="evidence" value="ECO:0007669"/>
    <property type="project" value="UniProtKB-KW"/>
</dbReference>
<organism evidence="4 5">
    <name type="scientific">Nocardia pulmonis</name>
    <dbReference type="NCBI Taxonomy" id="2951408"/>
    <lineage>
        <taxon>Bacteria</taxon>
        <taxon>Bacillati</taxon>
        <taxon>Actinomycetota</taxon>
        <taxon>Actinomycetes</taxon>
        <taxon>Mycobacteriales</taxon>
        <taxon>Nocardiaceae</taxon>
        <taxon>Nocardia</taxon>
    </lineage>
</organism>
<dbReference type="InterPro" id="IPR036188">
    <property type="entry name" value="FAD/NAD-bd_sf"/>
</dbReference>
<feature type="domain" description="FAD-binding" evidence="3">
    <location>
        <begin position="270"/>
        <end position="332"/>
    </location>
</feature>
<evidence type="ECO:0000256" key="2">
    <source>
        <dbReference type="ARBA" id="ARBA00023033"/>
    </source>
</evidence>
<dbReference type="PANTHER" id="PTHR13789">
    <property type="entry name" value="MONOOXYGENASE"/>
    <property type="match status" value="1"/>
</dbReference>